<evidence type="ECO:0000259" key="1">
    <source>
        <dbReference type="PROSITE" id="PS50801"/>
    </source>
</evidence>
<protein>
    <submittedName>
        <fullName evidence="2">STAS domain-containing protein</fullName>
    </submittedName>
</protein>
<dbReference type="KEGG" id="nps:KRR39_10260"/>
<evidence type="ECO:0000313" key="3">
    <source>
        <dbReference type="Proteomes" id="UP000683575"/>
    </source>
</evidence>
<dbReference type="InterPro" id="IPR002645">
    <property type="entry name" value="STAS_dom"/>
</dbReference>
<dbReference type="AlphaFoldDB" id="A0A975T203"/>
<name>A0A975T203_9ACTN</name>
<dbReference type="GO" id="GO:0043856">
    <property type="term" value="F:anti-sigma factor antagonist activity"/>
    <property type="evidence" value="ECO:0007669"/>
    <property type="project" value="InterPro"/>
</dbReference>
<dbReference type="Pfam" id="PF01740">
    <property type="entry name" value="STAS"/>
    <property type="match status" value="1"/>
</dbReference>
<accession>A0A975T203</accession>
<feature type="domain" description="STAS" evidence="1">
    <location>
        <begin position="1"/>
        <end position="110"/>
    </location>
</feature>
<dbReference type="PANTHER" id="PTHR33495">
    <property type="entry name" value="ANTI-SIGMA FACTOR ANTAGONIST TM_1081-RELATED-RELATED"/>
    <property type="match status" value="1"/>
</dbReference>
<reference evidence="2" key="1">
    <citation type="submission" date="2021-06" db="EMBL/GenBank/DDBJ databases">
        <title>Complete genome sequence of Nocardioides sp. G188.</title>
        <authorList>
            <person name="Im W.-T."/>
        </authorList>
    </citation>
    <scope>NUCLEOTIDE SEQUENCE</scope>
    <source>
        <strain evidence="2">G188</strain>
    </source>
</reference>
<dbReference type="PANTHER" id="PTHR33495:SF2">
    <property type="entry name" value="ANTI-SIGMA FACTOR ANTAGONIST TM_1081-RELATED"/>
    <property type="match status" value="1"/>
</dbReference>
<dbReference type="EMBL" id="CP077062">
    <property type="protein sequence ID" value="QWZ10076.1"/>
    <property type="molecule type" value="Genomic_DNA"/>
</dbReference>
<dbReference type="CDD" id="cd07043">
    <property type="entry name" value="STAS_anti-anti-sigma_factors"/>
    <property type="match status" value="1"/>
</dbReference>
<dbReference type="Proteomes" id="UP000683575">
    <property type="component" value="Chromosome"/>
</dbReference>
<dbReference type="InterPro" id="IPR003658">
    <property type="entry name" value="Anti-sigma_ant"/>
</dbReference>
<dbReference type="NCBIfam" id="TIGR00377">
    <property type="entry name" value="ant_ant_sig"/>
    <property type="match status" value="1"/>
</dbReference>
<gene>
    <name evidence="2" type="ORF">KRR39_10260</name>
</gene>
<organism evidence="2 3">
    <name type="scientific">Nocardioides panacis</name>
    <dbReference type="NCBI Taxonomy" id="2849501"/>
    <lineage>
        <taxon>Bacteria</taxon>
        <taxon>Bacillati</taxon>
        <taxon>Actinomycetota</taxon>
        <taxon>Actinomycetes</taxon>
        <taxon>Propionibacteriales</taxon>
        <taxon>Nocardioidaceae</taxon>
        <taxon>Nocardioides</taxon>
    </lineage>
</organism>
<keyword evidence="3" id="KW-1185">Reference proteome</keyword>
<sequence>MVVRQHTERGLRVLAPAGEVDVYTVGGLRDALSECLAAGDLRIVVDLTDVTFMDSSGLGVLVGGLKKVNSVGGSLRLVGPSSMLRRMLKTTGLTRVFDLYDSLADLLATEPAEALD</sequence>
<dbReference type="PROSITE" id="PS50801">
    <property type="entry name" value="STAS"/>
    <property type="match status" value="1"/>
</dbReference>
<dbReference type="RefSeq" id="WP_216941922.1">
    <property type="nucleotide sequence ID" value="NZ_CP077062.1"/>
</dbReference>
<proteinExistence type="predicted"/>
<evidence type="ECO:0000313" key="2">
    <source>
        <dbReference type="EMBL" id="QWZ10076.1"/>
    </source>
</evidence>